<dbReference type="OrthoDB" id="9813511at2"/>
<evidence type="ECO:0000313" key="3">
    <source>
        <dbReference type="Proteomes" id="UP000192368"/>
    </source>
</evidence>
<evidence type="ECO:0000259" key="1">
    <source>
        <dbReference type="Pfam" id="PF12957"/>
    </source>
</evidence>
<dbReference type="Proteomes" id="UP000192368">
    <property type="component" value="Unassembled WGS sequence"/>
</dbReference>
<gene>
    <name evidence="2" type="ORF">SAMN00017477_0916</name>
</gene>
<proteinExistence type="predicted"/>
<evidence type="ECO:0000313" key="2">
    <source>
        <dbReference type="EMBL" id="SMB86583.1"/>
    </source>
</evidence>
<name>A0A1W1UZS7_PEPAS</name>
<sequence length="105" mass="11895">MKVLKVLEGGLLEIKNIPESLKASQEEVGGLIDIIEINDKIDLVVNDEFLLNGSEPTLFLNNNLIVCGDCFFMNQNGDLTEEQINYLFRKMRRLKNGILVWIGNV</sequence>
<dbReference type="STRING" id="573058.SAMN00017477_0916"/>
<accession>A0A1W1UZS7</accession>
<reference evidence="3" key="1">
    <citation type="submission" date="2017-04" db="EMBL/GenBank/DDBJ databases">
        <authorList>
            <person name="Varghese N."/>
            <person name="Submissions S."/>
        </authorList>
    </citation>
    <scope>NUCLEOTIDE SEQUENCE [LARGE SCALE GENOMIC DNA]</scope>
    <source>
        <strain evidence="3">DSM 20463</strain>
    </source>
</reference>
<keyword evidence="3" id="KW-1185">Reference proteome</keyword>
<dbReference type="EMBL" id="FWWR01000009">
    <property type="protein sequence ID" value="SMB86583.1"/>
    <property type="molecule type" value="Genomic_DNA"/>
</dbReference>
<dbReference type="InterPro" id="IPR024559">
    <property type="entry name" value="DUF3846"/>
</dbReference>
<organism evidence="2 3">
    <name type="scientific">Peptoniphilus asaccharolyticus DSM 20463</name>
    <dbReference type="NCBI Taxonomy" id="573058"/>
    <lineage>
        <taxon>Bacteria</taxon>
        <taxon>Bacillati</taxon>
        <taxon>Bacillota</taxon>
        <taxon>Tissierellia</taxon>
        <taxon>Tissierellales</taxon>
        <taxon>Peptoniphilaceae</taxon>
        <taxon>Peptoniphilus</taxon>
    </lineage>
</organism>
<dbReference type="RefSeq" id="WP_084230553.1">
    <property type="nucleotide sequence ID" value="NZ_FWWR01000009.1"/>
</dbReference>
<feature type="domain" description="DUF3846" evidence="1">
    <location>
        <begin position="1"/>
        <end position="90"/>
    </location>
</feature>
<dbReference type="AlphaFoldDB" id="A0A1W1UZS7"/>
<dbReference type="Pfam" id="PF12957">
    <property type="entry name" value="DUF3846"/>
    <property type="match status" value="1"/>
</dbReference>
<protein>
    <recommendedName>
        <fullName evidence="1">DUF3846 domain-containing protein</fullName>
    </recommendedName>
</protein>